<dbReference type="InterPro" id="IPR037278">
    <property type="entry name" value="ARFGAP/RecO"/>
</dbReference>
<reference evidence="4" key="3">
    <citation type="submission" date="2021-05" db="UniProtKB">
        <authorList>
            <consortium name="EnsemblPlants"/>
        </authorList>
    </citation>
    <scope>IDENTIFICATION</scope>
    <source>
        <strain evidence="4">cv. B73</strain>
    </source>
</reference>
<dbReference type="EnsemblPlants" id="Zm00001eb087360_T002">
    <property type="protein sequence ID" value="Zm00001eb087360_P002"/>
    <property type="gene ID" value="Zm00001eb087360"/>
</dbReference>
<evidence type="ECO:0000256" key="2">
    <source>
        <dbReference type="ARBA" id="ARBA00022833"/>
    </source>
</evidence>
<evidence type="ECO:0000313" key="4">
    <source>
        <dbReference type="EnsemblPlants" id="Zm00001eb087360_P002"/>
    </source>
</evidence>
<dbReference type="AlphaFoldDB" id="A0A804MI71"/>
<dbReference type="SUPFAM" id="SSF56112">
    <property type="entry name" value="Protein kinase-like (PK-like)"/>
    <property type="match status" value="1"/>
</dbReference>
<dbReference type="Gene3D" id="1.10.510.10">
    <property type="entry name" value="Transferase(Phosphotransferase) domain 1"/>
    <property type="match status" value="1"/>
</dbReference>
<dbReference type="PANTHER" id="PTHR23180">
    <property type="entry name" value="CENTAURIN/ARF"/>
    <property type="match status" value="1"/>
</dbReference>
<dbReference type="GO" id="GO:0005737">
    <property type="term" value="C:cytoplasm"/>
    <property type="evidence" value="ECO:0007669"/>
    <property type="project" value="InterPro"/>
</dbReference>
<dbReference type="SUPFAM" id="SSF57863">
    <property type="entry name" value="ArfGap/RecO-like zinc finger"/>
    <property type="match status" value="1"/>
</dbReference>
<dbReference type="GO" id="GO:0046872">
    <property type="term" value="F:metal ion binding"/>
    <property type="evidence" value="ECO:0007669"/>
    <property type="project" value="UniProtKB-KW"/>
</dbReference>
<dbReference type="SUPFAM" id="SSF103657">
    <property type="entry name" value="BAR/IMD domain-like"/>
    <property type="match status" value="1"/>
</dbReference>
<organism evidence="4 5">
    <name type="scientific">Zea mays</name>
    <name type="common">Maize</name>
    <dbReference type="NCBI Taxonomy" id="4577"/>
    <lineage>
        <taxon>Eukaryota</taxon>
        <taxon>Viridiplantae</taxon>
        <taxon>Streptophyta</taxon>
        <taxon>Embryophyta</taxon>
        <taxon>Tracheophyta</taxon>
        <taxon>Spermatophyta</taxon>
        <taxon>Magnoliopsida</taxon>
        <taxon>Liliopsida</taxon>
        <taxon>Poales</taxon>
        <taxon>Poaceae</taxon>
        <taxon>PACMAD clade</taxon>
        <taxon>Panicoideae</taxon>
        <taxon>Andropogonodae</taxon>
        <taxon>Andropogoneae</taxon>
        <taxon>Tripsacinae</taxon>
        <taxon>Zea</taxon>
    </lineage>
</organism>
<feature type="domain" description="BAR" evidence="3">
    <location>
        <begin position="200"/>
        <end position="253"/>
    </location>
</feature>
<proteinExistence type="predicted"/>
<dbReference type="InterPro" id="IPR004148">
    <property type="entry name" value="BAR_dom"/>
</dbReference>
<dbReference type="PANTHER" id="PTHR23180:SF242">
    <property type="entry name" value="OS08G0537600 PROTEIN"/>
    <property type="match status" value="1"/>
</dbReference>
<dbReference type="InterPro" id="IPR045258">
    <property type="entry name" value="ACAP1/2/3-like"/>
</dbReference>
<evidence type="ECO:0000259" key="3">
    <source>
        <dbReference type="Pfam" id="PF16746"/>
    </source>
</evidence>
<dbReference type="InterPro" id="IPR027267">
    <property type="entry name" value="AH/BAR_dom_sf"/>
</dbReference>
<accession>A0A804MI71</accession>
<keyword evidence="2" id="KW-0862">Zinc</keyword>
<reference evidence="5" key="1">
    <citation type="submission" date="2015-12" db="EMBL/GenBank/DDBJ databases">
        <title>Update maize B73 reference genome by single molecule sequencing technologies.</title>
        <authorList>
            <consortium name="Maize Genome Sequencing Project"/>
            <person name="Ware D."/>
        </authorList>
    </citation>
    <scope>NUCLEOTIDE SEQUENCE [LARGE SCALE GENOMIC DNA]</scope>
    <source>
        <strain evidence="5">cv. B73</strain>
    </source>
</reference>
<dbReference type="InterPro" id="IPR011009">
    <property type="entry name" value="Kinase-like_dom_sf"/>
</dbReference>
<evidence type="ECO:0000256" key="1">
    <source>
        <dbReference type="ARBA" id="ARBA00022723"/>
    </source>
</evidence>
<dbReference type="Pfam" id="PF16746">
    <property type="entry name" value="BAR_3"/>
    <property type="match status" value="1"/>
</dbReference>
<keyword evidence="5" id="KW-1185">Reference proteome</keyword>
<dbReference type="Gramene" id="Zm00001eb087360_T002">
    <property type="protein sequence ID" value="Zm00001eb087360_P002"/>
    <property type="gene ID" value="Zm00001eb087360"/>
</dbReference>
<dbReference type="Proteomes" id="UP000007305">
    <property type="component" value="Chromosome 2"/>
</dbReference>
<keyword evidence="1" id="KW-0479">Metal-binding</keyword>
<reference evidence="4" key="2">
    <citation type="submission" date="2019-07" db="EMBL/GenBank/DDBJ databases">
        <authorList>
            <person name="Seetharam A."/>
            <person name="Woodhouse M."/>
            <person name="Cannon E."/>
        </authorList>
    </citation>
    <scope>NUCLEOTIDE SEQUENCE [LARGE SCALE GENOMIC DNA]</scope>
    <source>
        <strain evidence="4">cv. B73</strain>
    </source>
</reference>
<protein>
    <recommendedName>
        <fullName evidence="3">BAR domain-containing protein</fullName>
    </recommendedName>
</protein>
<evidence type="ECO:0000313" key="5">
    <source>
        <dbReference type="Proteomes" id="UP000007305"/>
    </source>
</evidence>
<dbReference type="Gene3D" id="1.20.1270.60">
    <property type="entry name" value="Arfaptin homology (AH) domain/BAR domain"/>
    <property type="match status" value="1"/>
</dbReference>
<sequence>MLDDPFPLSAYTMVTMGLLKLKEEDNAEERDFAVRDVQIGGTSSVQMALERSVGYSGRVEAARATLDQELLFPLIEIGKRLLALAGWEEPCKSYVFLLCFLYMAYSTREEHSPMKIIDFGLSDFIRPDERLNDIVGSAYYVAPEVLHRTSLVLPVEAIEEALPAGFWADLVAEFVEDARGLSLEEGGGAGRLGEGVGASVTSLSHVEAKKRYEFLEAVSATMDSHLRYFKQGYELLHQMEPYINQVRSLTHDVRVWEPSVINLFQSLGNMFVNSIWEETLPDDNSSADGSDTSQYLSISKPKHKDVFSAKEKFIHAKVFTTFTTAYIPLFFSNVWGVKNQIISSEE</sequence>
<dbReference type="GO" id="GO:0005096">
    <property type="term" value="F:GTPase activator activity"/>
    <property type="evidence" value="ECO:0007669"/>
    <property type="project" value="InterPro"/>
</dbReference>
<name>A0A804MI71_MAIZE</name>